<dbReference type="Gene3D" id="3.40.630.30">
    <property type="match status" value="1"/>
</dbReference>
<dbReference type="EMBL" id="JAVREO010000004">
    <property type="protein sequence ID" value="MDT0266388.1"/>
    <property type="molecule type" value="Genomic_DNA"/>
</dbReference>
<gene>
    <name evidence="4" type="ORF">RM844_08775</name>
</gene>
<comment type="caution">
    <text evidence="4">The sequence shown here is derived from an EMBL/GenBank/DDBJ whole genome shotgun (WGS) entry which is preliminary data.</text>
</comment>
<evidence type="ECO:0000256" key="1">
    <source>
        <dbReference type="ARBA" id="ARBA00022679"/>
    </source>
</evidence>
<feature type="domain" description="N-acetyltransferase" evidence="3">
    <location>
        <begin position="3"/>
        <end position="169"/>
    </location>
</feature>
<evidence type="ECO:0000313" key="4">
    <source>
        <dbReference type="EMBL" id="MDT0266388.1"/>
    </source>
</evidence>
<accession>A0ABU2JN26</accession>
<organism evidence="4 5">
    <name type="scientific">Streptomyces chisholmiae</name>
    <dbReference type="NCBI Taxonomy" id="3075540"/>
    <lineage>
        <taxon>Bacteria</taxon>
        <taxon>Bacillati</taxon>
        <taxon>Actinomycetota</taxon>
        <taxon>Actinomycetes</taxon>
        <taxon>Kitasatosporales</taxon>
        <taxon>Streptomycetaceae</taxon>
        <taxon>Streptomyces</taxon>
    </lineage>
</organism>
<dbReference type="Proteomes" id="UP001183410">
    <property type="component" value="Unassembled WGS sequence"/>
</dbReference>
<dbReference type="InterPro" id="IPR050832">
    <property type="entry name" value="Bact_Acetyltransf"/>
</dbReference>
<proteinExistence type="predicted"/>
<name>A0ABU2JN26_9ACTN</name>
<dbReference type="SUPFAM" id="SSF55729">
    <property type="entry name" value="Acyl-CoA N-acyltransferases (Nat)"/>
    <property type="match status" value="1"/>
</dbReference>
<reference evidence="5" key="1">
    <citation type="submission" date="2023-07" db="EMBL/GenBank/DDBJ databases">
        <title>30 novel species of actinomycetes from the DSMZ collection.</title>
        <authorList>
            <person name="Nouioui I."/>
        </authorList>
    </citation>
    <scope>NUCLEOTIDE SEQUENCE [LARGE SCALE GENOMIC DNA]</scope>
    <source>
        <strain evidence="5">DSM 44915</strain>
    </source>
</reference>
<dbReference type="RefSeq" id="WP_311666405.1">
    <property type="nucleotide sequence ID" value="NZ_JAVREO010000004.1"/>
</dbReference>
<evidence type="ECO:0000256" key="2">
    <source>
        <dbReference type="ARBA" id="ARBA00023315"/>
    </source>
</evidence>
<protein>
    <submittedName>
        <fullName evidence="4">GNAT family N-acetyltransferase</fullName>
    </submittedName>
</protein>
<dbReference type="Pfam" id="PF00583">
    <property type="entry name" value="Acetyltransf_1"/>
    <property type="match status" value="1"/>
</dbReference>
<keyword evidence="5" id="KW-1185">Reference proteome</keyword>
<keyword evidence="1" id="KW-0808">Transferase</keyword>
<dbReference type="PROSITE" id="PS51186">
    <property type="entry name" value="GNAT"/>
    <property type="match status" value="1"/>
</dbReference>
<evidence type="ECO:0000259" key="3">
    <source>
        <dbReference type="PROSITE" id="PS51186"/>
    </source>
</evidence>
<dbReference type="PANTHER" id="PTHR43877">
    <property type="entry name" value="AMINOALKYLPHOSPHONATE N-ACETYLTRANSFERASE-RELATED-RELATED"/>
    <property type="match status" value="1"/>
</dbReference>
<keyword evidence="2" id="KW-0012">Acyltransferase</keyword>
<dbReference type="CDD" id="cd04301">
    <property type="entry name" value="NAT_SF"/>
    <property type="match status" value="1"/>
</dbReference>
<dbReference type="InterPro" id="IPR000182">
    <property type="entry name" value="GNAT_dom"/>
</dbReference>
<sequence>MNATTRAMTRADIGPVAALRTTGWRTAYRGLLPDELLDGLSPAAYAAWLAGLPSLAGHFVALDGAGAVTGWASAGAYHPEPTLDEADVPDPDGELYALYVQPDNQRSGLGRALLAESRAWLAAHGYRRLRLWVLDGNLPALAFYAAAGLAPDGGRRGERIGDRWVTELRCAGAVAAGPG</sequence>
<dbReference type="InterPro" id="IPR016181">
    <property type="entry name" value="Acyl_CoA_acyltransferase"/>
</dbReference>
<evidence type="ECO:0000313" key="5">
    <source>
        <dbReference type="Proteomes" id="UP001183410"/>
    </source>
</evidence>